<accession>A0ABX2PT80</accession>
<evidence type="ECO:0000313" key="3">
    <source>
        <dbReference type="Proteomes" id="UP000630805"/>
    </source>
</evidence>
<name>A0ABX2PT80_9RHOB</name>
<dbReference type="EMBL" id="JABXWT010000011">
    <property type="protein sequence ID" value="NVO57341.1"/>
    <property type="molecule type" value="Genomic_DNA"/>
</dbReference>
<protein>
    <submittedName>
        <fullName evidence="2">Sulfotransferase</fullName>
    </submittedName>
</protein>
<gene>
    <name evidence="2" type="ORF">HW561_16220</name>
</gene>
<dbReference type="PANTHER" id="PTHR10605:SF56">
    <property type="entry name" value="BIFUNCTIONAL HEPARAN SULFATE N-DEACETYLASE_N-SULFOTRANSFERASE"/>
    <property type="match status" value="1"/>
</dbReference>
<keyword evidence="3" id="KW-1185">Reference proteome</keyword>
<evidence type="ECO:0000256" key="1">
    <source>
        <dbReference type="ARBA" id="ARBA00022679"/>
    </source>
</evidence>
<keyword evidence="1" id="KW-0808">Transferase</keyword>
<dbReference type="InterPro" id="IPR037359">
    <property type="entry name" value="NST/OST"/>
</dbReference>
<sequence>MTLPDFIIGGAPKCGTTSLHQVLDQHTDVWMAKNELYFYDADDPVAHADFLGEDGNDLAWRTPQDPALQEWYQSRFKDAPDGCLIGEDTTTYLMSDVAPFRISAANPNVKILFMLRDPVQRAFSQYWHLLRSGRTCVSFEKALSSEPSIISGSTYAPRLRQFQHALGKDQIHVVVFEEFRTNQQAVLDGVTTFLGAPNLPLAQVDTWHNRTMYPARAETLLLLNRIGRILVRYRYARHFGRDHGILSRVAHKAYRHWFRLVEKHVLTQPRPPSEMRDKTRTYLNRHLSDRNAGLSVLLGKDLSVHWPGFSQ</sequence>
<evidence type="ECO:0000313" key="2">
    <source>
        <dbReference type="EMBL" id="NVO57341.1"/>
    </source>
</evidence>
<dbReference type="Proteomes" id="UP000630805">
    <property type="component" value="Unassembled WGS sequence"/>
</dbReference>
<comment type="caution">
    <text evidence="2">The sequence shown here is derived from an EMBL/GenBank/DDBJ whole genome shotgun (WGS) entry which is preliminary data.</text>
</comment>
<dbReference type="RefSeq" id="WP_176866395.1">
    <property type="nucleotide sequence ID" value="NZ_JABXWT010000011.1"/>
</dbReference>
<reference evidence="2 3" key="1">
    <citation type="submission" date="2020-06" db="EMBL/GenBank/DDBJ databases">
        <authorList>
            <person name="Cao W.R."/>
        </authorList>
    </citation>
    <scope>NUCLEOTIDE SEQUENCE [LARGE SCALE GENOMIC DNA]</scope>
    <source>
        <strain evidence="2 3">B1Z28</strain>
    </source>
</reference>
<organism evidence="2 3">
    <name type="scientific">Ruegeria haliotis</name>
    <dbReference type="NCBI Taxonomy" id="2747601"/>
    <lineage>
        <taxon>Bacteria</taxon>
        <taxon>Pseudomonadati</taxon>
        <taxon>Pseudomonadota</taxon>
        <taxon>Alphaproteobacteria</taxon>
        <taxon>Rhodobacterales</taxon>
        <taxon>Roseobacteraceae</taxon>
        <taxon>Ruegeria</taxon>
    </lineage>
</organism>
<dbReference type="PANTHER" id="PTHR10605">
    <property type="entry name" value="HEPARAN SULFATE SULFOTRANSFERASE"/>
    <property type="match status" value="1"/>
</dbReference>
<proteinExistence type="predicted"/>
<dbReference type="InterPro" id="IPR027417">
    <property type="entry name" value="P-loop_NTPase"/>
</dbReference>
<dbReference type="Gene3D" id="3.40.50.300">
    <property type="entry name" value="P-loop containing nucleotide triphosphate hydrolases"/>
    <property type="match status" value="1"/>
</dbReference>
<dbReference type="Pfam" id="PF13469">
    <property type="entry name" value="Sulfotransfer_3"/>
    <property type="match status" value="1"/>
</dbReference>
<dbReference type="SUPFAM" id="SSF52540">
    <property type="entry name" value="P-loop containing nucleoside triphosphate hydrolases"/>
    <property type="match status" value="1"/>
</dbReference>